<dbReference type="Proteomes" id="UP000234681">
    <property type="component" value="Chromosome 5"/>
</dbReference>
<evidence type="ECO:0000313" key="1">
    <source>
        <dbReference type="EMBL" id="EDL97821.1"/>
    </source>
</evidence>
<proteinExistence type="predicted"/>
<evidence type="ECO:0000313" key="2">
    <source>
        <dbReference type="Proteomes" id="UP000234681"/>
    </source>
</evidence>
<protein>
    <submittedName>
        <fullName evidence="1">RCG63325</fullName>
    </submittedName>
</protein>
<organism evidence="1 2">
    <name type="scientific">Rattus norvegicus</name>
    <name type="common">Rat</name>
    <dbReference type="NCBI Taxonomy" id="10116"/>
    <lineage>
        <taxon>Eukaryota</taxon>
        <taxon>Metazoa</taxon>
        <taxon>Chordata</taxon>
        <taxon>Craniata</taxon>
        <taxon>Vertebrata</taxon>
        <taxon>Euteleostomi</taxon>
        <taxon>Mammalia</taxon>
        <taxon>Eutheria</taxon>
        <taxon>Euarchontoglires</taxon>
        <taxon>Glires</taxon>
        <taxon>Rodentia</taxon>
        <taxon>Myomorpha</taxon>
        <taxon>Muroidea</taxon>
        <taxon>Muridae</taxon>
        <taxon>Murinae</taxon>
        <taxon>Rattus</taxon>
    </lineage>
</organism>
<dbReference type="EMBL" id="CH473998">
    <property type="protein sequence ID" value="EDL97821.1"/>
    <property type="molecule type" value="Genomic_DNA"/>
</dbReference>
<name>A6JRM9_RAT</name>
<sequence length="81" mass="9019">MKVSWGESKHPPDARGCLVCLLTATSTRKPPLSAAQHAARRNSFPGTESKSIRLQIRFTQRLATVDMERFSLLIPLHTSLC</sequence>
<gene>
    <name evidence="1" type="ORF">rCG_63325</name>
</gene>
<reference evidence="2" key="1">
    <citation type="submission" date="2005-09" db="EMBL/GenBank/DDBJ databases">
        <authorList>
            <person name="Mural R.J."/>
            <person name="Li P.W."/>
            <person name="Adams M.D."/>
            <person name="Amanatides P.G."/>
            <person name="Baden-Tillson H."/>
            <person name="Barnstead M."/>
            <person name="Chin S.H."/>
            <person name="Dew I."/>
            <person name="Evans C.A."/>
            <person name="Ferriera S."/>
            <person name="Flanigan M."/>
            <person name="Fosler C."/>
            <person name="Glodek A."/>
            <person name="Gu Z."/>
            <person name="Holt R.A."/>
            <person name="Jennings D."/>
            <person name="Kraft C.L."/>
            <person name="Lu F."/>
            <person name="Nguyen T."/>
            <person name="Nusskern D.R."/>
            <person name="Pfannkoch C.M."/>
            <person name="Sitter C."/>
            <person name="Sutton G.G."/>
            <person name="Venter J.C."/>
            <person name="Wang Z."/>
            <person name="Woodage T."/>
            <person name="Zheng X.H."/>
            <person name="Zhong F."/>
        </authorList>
    </citation>
    <scope>NUCLEOTIDE SEQUENCE [LARGE SCALE GENOMIC DNA]</scope>
    <source>
        <strain>BN</strain>
        <strain evidence="2">Sprague-Dawley</strain>
    </source>
</reference>
<accession>A6JRM9</accession>
<dbReference type="AlphaFoldDB" id="A6JRM9"/>